<keyword evidence="5" id="KW-0539">Nucleus</keyword>
<gene>
    <name evidence="9" type="ORF">PHACADRAFT_209549</name>
</gene>
<dbReference type="PROSITE" id="PS00463">
    <property type="entry name" value="ZN2_CY6_FUNGAL_1"/>
    <property type="match status" value="1"/>
</dbReference>
<dbReference type="RefSeq" id="XP_007396351.1">
    <property type="nucleotide sequence ID" value="XM_007396289.1"/>
</dbReference>
<evidence type="ECO:0000259" key="8">
    <source>
        <dbReference type="PROSITE" id="PS50073"/>
    </source>
</evidence>
<proteinExistence type="predicted"/>
<evidence type="ECO:0000313" key="9">
    <source>
        <dbReference type="EMBL" id="EKM56051.1"/>
    </source>
</evidence>
<feature type="compositionally biased region" description="Low complexity" evidence="6">
    <location>
        <begin position="75"/>
        <end position="102"/>
    </location>
</feature>
<dbReference type="SMART" id="SM00906">
    <property type="entry name" value="Fungal_trans"/>
    <property type="match status" value="1"/>
</dbReference>
<dbReference type="GeneID" id="18912859"/>
<evidence type="ECO:0000313" key="10">
    <source>
        <dbReference type="Proteomes" id="UP000008370"/>
    </source>
</evidence>
<dbReference type="PROSITE" id="PS50073">
    <property type="entry name" value="COPPER_FIST_2"/>
    <property type="match status" value="1"/>
</dbReference>
<dbReference type="GO" id="GO:0006351">
    <property type="term" value="P:DNA-templated transcription"/>
    <property type="evidence" value="ECO:0007669"/>
    <property type="project" value="InterPro"/>
</dbReference>
<dbReference type="InterPro" id="IPR001138">
    <property type="entry name" value="Zn2Cys6_DnaBD"/>
</dbReference>
<evidence type="ECO:0008006" key="11">
    <source>
        <dbReference type="Google" id="ProtNLM"/>
    </source>
</evidence>
<accession>K5V0P5</accession>
<keyword evidence="4" id="KW-0804">Transcription</keyword>
<dbReference type="GO" id="GO:0003677">
    <property type="term" value="F:DNA binding"/>
    <property type="evidence" value="ECO:0007669"/>
    <property type="project" value="InterPro"/>
</dbReference>
<dbReference type="PANTHER" id="PTHR47338:SF29">
    <property type="entry name" value="ZN(2)-C6 FUNGAL-TYPE DOMAIN-CONTAINING PROTEIN"/>
    <property type="match status" value="1"/>
</dbReference>
<dbReference type="InterPro" id="IPR001083">
    <property type="entry name" value="Cu_fist_DNA-bd_dom"/>
</dbReference>
<dbReference type="CDD" id="cd00067">
    <property type="entry name" value="GAL4"/>
    <property type="match status" value="1"/>
</dbReference>
<dbReference type="Pfam" id="PF00172">
    <property type="entry name" value="Zn_clus"/>
    <property type="match status" value="1"/>
</dbReference>
<name>K5V0P5_PHACS</name>
<dbReference type="AlphaFoldDB" id="K5V0P5"/>
<dbReference type="HOGENOM" id="CLU_022337_1_0_1"/>
<dbReference type="PANTHER" id="PTHR47338">
    <property type="entry name" value="ZN(II)2CYS6 TRANSCRIPTION FACTOR (EUROFUNG)-RELATED"/>
    <property type="match status" value="1"/>
</dbReference>
<protein>
    <recommendedName>
        <fullName evidence="11">Zn(2)-C6 fungal-type domain-containing protein</fullName>
    </recommendedName>
</protein>
<organism evidence="9 10">
    <name type="scientific">Phanerochaete carnosa (strain HHB-10118-sp)</name>
    <name type="common">White-rot fungus</name>
    <name type="synonym">Peniophora carnosa</name>
    <dbReference type="NCBI Taxonomy" id="650164"/>
    <lineage>
        <taxon>Eukaryota</taxon>
        <taxon>Fungi</taxon>
        <taxon>Dikarya</taxon>
        <taxon>Basidiomycota</taxon>
        <taxon>Agaricomycotina</taxon>
        <taxon>Agaricomycetes</taxon>
        <taxon>Polyporales</taxon>
        <taxon>Phanerochaetaceae</taxon>
        <taxon>Phanerochaete</taxon>
    </lineage>
</organism>
<dbReference type="SMART" id="SM00066">
    <property type="entry name" value="GAL4"/>
    <property type="match status" value="1"/>
</dbReference>
<dbReference type="GO" id="GO:0005507">
    <property type="term" value="F:copper ion binding"/>
    <property type="evidence" value="ECO:0007669"/>
    <property type="project" value="InterPro"/>
</dbReference>
<feature type="domain" description="Zn(2)-C6 fungal-type" evidence="7">
    <location>
        <begin position="12"/>
        <end position="44"/>
    </location>
</feature>
<dbReference type="Gene3D" id="4.10.240.10">
    <property type="entry name" value="Zn(2)-C6 fungal-type DNA-binding domain"/>
    <property type="match status" value="1"/>
</dbReference>
<dbReference type="SUPFAM" id="SSF57701">
    <property type="entry name" value="Zn2/Cys6 DNA-binding domain"/>
    <property type="match status" value="1"/>
</dbReference>
<comment type="subcellular location">
    <subcellularLocation>
        <location evidence="1">Nucleus</location>
    </subcellularLocation>
</comment>
<dbReference type="InterPro" id="IPR007219">
    <property type="entry name" value="XnlR_reg_dom"/>
</dbReference>
<dbReference type="OrthoDB" id="2123952at2759"/>
<keyword evidence="3" id="KW-0805">Transcription regulation</keyword>
<evidence type="ECO:0000256" key="6">
    <source>
        <dbReference type="SAM" id="MobiDB-lite"/>
    </source>
</evidence>
<dbReference type="PROSITE" id="PS50048">
    <property type="entry name" value="ZN2_CY6_FUNGAL_2"/>
    <property type="match status" value="1"/>
</dbReference>
<dbReference type="GO" id="GO:0000981">
    <property type="term" value="F:DNA-binding transcription factor activity, RNA polymerase II-specific"/>
    <property type="evidence" value="ECO:0007669"/>
    <property type="project" value="InterPro"/>
</dbReference>
<dbReference type="KEGG" id="pco:PHACADRAFT_209549"/>
<dbReference type="InterPro" id="IPR036864">
    <property type="entry name" value="Zn2-C6_fun-type_DNA-bd_sf"/>
</dbReference>
<evidence type="ECO:0000259" key="7">
    <source>
        <dbReference type="PROSITE" id="PS50048"/>
    </source>
</evidence>
<keyword evidence="2" id="KW-0479">Metal-binding</keyword>
<dbReference type="EMBL" id="JH930472">
    <property type="protein sequence ID" value="EKM56051.1"/>
    <property type="molecule type" value="Genomic_DNA"/>
</dbReference>
<evidence type="ECO:0000256" key="4">
    <source>
        <dbReference type="ARBA" id="ARBA00023163"/>
    </source>
</evidence>
<evidence type="ECO:0000256" key="3">
    <source>
        <dbReference type="ARBA" id="ARBA00023015"/>
    </source>
</evidence>
<evidence type="ECO:0000256" key="1">
    <source>
        <dbReference type="ARBA" id="ARBA00004123"/>
    </source>
</evidence>
<dbReference type="CDD" id="cd12148">
    <property type="entry name" value="fungal_TF_MHR"/>
    <property type="match status" value="1"/>
</dbReference>
<dbReference type="InParanoid" id="K5V0P5"/>
<evidence type="ECO:0000256" key="2">
    <source>
        <dbReference type="ARBA" id="ARBA00022723"/>
    </source>
</evidence>
<dbReference type="GO" id="GO:0005634">
    <property type="term" value="C:nucleus"/>
    <property type="evidence" value="ECO:0007669"/>
    <property type="project" value="UniProtKB-SubCell"/>
</dbReference>
<dbReference type="Proteomes" id="UP000008370">
    <property type="component" value="Unassembled WGS sequence"/>
</dbReference>
<dbReference type="Pfam" id="PF04082">
    <property type="entry name" value="Fungal_trans"/>
    <property type="match status" value="1"/>
</dbReference>
<feature type="region of interest" description="Disordered" evidence="6">
    <location>
        <begin position="71"/>
        <end position="102"/>
    </location>
</feature>
<sequence>MKTANALQRGKACLNCRKRKMRCDGQRPVCGQCIKGNRDSECQYYDKKQVSRTELLRAKVAKLEARLRELEVEHSSGSSSSSTPAPMSPSSPSLSTARSSPSEELILLQPPGITLPSSSSAPIELESWDDDDHFALGPGSSSDLSSSRDSSLSSTPWLSDFFDIPSFLNDPFFSAGDFSPGLVSQEPRLESPSHWEEADSVMCQNKQKLLDVFFAHRHQCAFDVHVDRFRASISLGPTQQPHPALLDAMYLMACYFSQMPAAQEGYYLQRALTGISSSLQDSDRLIQILQASCLIAFYFFSRGRTLEGYYHSSTAARLAVSLGLHQIKGEEWYRLQFDAAAVAQPAFLAFKSSLQLPAPKDSIEYTERVAAFWQVFQVDRAWSVASGLPAALPDDDNSPRARVETTWPAAIGDTQDILEYMQPQNFIANTKLNPYLRAKATTLFERSYRLAAKTMDNDDLFWSQHNSLDCELIQFGANMPQLTSSVYQDQLSQNDLELVSIHTLLHASTIHLHRDLLMLPTSYHRCVGAAGAVTGMIKELNEGDYAFLNPIISTCWRSAAHVYLAVLELQQQRSRLTQALLATVNTELDALVGALRLLGRVFPLAAHDARRTESERAMRLSVLFAPS</sequence>
<evidence type="ECO:0000256" key="5">
    <source>
        <dbReference type="ARBA" id="ARBA00023242"/>
    </source>
</evidence>
<keyword evidence="10" id="KW-1185">Reference proteome</keyword>
<reference evidence="9 10" key="1">
    <citation type="journal article" date="2012" name="BMC Genomics">
        <title>Comparative genomics of the white-rot fungi, Phanerochaete carnosa and P. chrysosporium, to elucidate the genetic basis of the distinct wood types they colonize.</title>
        <authorList>
            <person name="Suzuki H."/>
            <person name="MacDonald J."/>
            <person name="Syed K."/>
            <person name="Salamov A."/>
            <person name="Hori C."/>
            <person name="Aerts A."/>
            <person name="Henrissat B."/>
            <person name="Wiebenga A."/>
            <person name="vanKuyk P.A."/>
            <person name="Barry K."/>
            <person name="Lindquist E."/>
            <person name="LaButti K."/>
            <person name="Lapidus A."/>
            <person name="Lucas S."/>
            <person name="Coutinho P."/>
            <person name="Gong Y."/>
            <person name="Samejima M."/>
            <person name="Mahadevan R."/>
            <person name="Abou-Zaid M."/>
            <person name="de Vries R.P."/>
            <person name="Igarashi K."/>
            <person name="Yadav J.S."/>
            <person name="Grigoriev I.V."/>
            <person name="Master E.R."/>
        </authorList>
    </citation>
    <scope>NUCLEOTIDE SEQUENCE [LARGE SCALE GENOMIC DNA]</scope>
    <source>
        <strain evidence="9 10">HHB-10118-sp</strain>
    </source>
</reference>
<dbReference type="GO" id="GO:0008270">
    <property type="term" value="F:zinc ion binding"/>
    <property type="evidence" value="ECO:0007669"/>
    <property type="project" value="InterPro"/>
</dbReference>
<dbReference type="InterPro" id="IPR050815">
    <property type="entry name" value="TF_fung"/>
</dbReference>
<feature type="domain" description="Copper-fist" evidence="8">
    <location>
        <begin position="24"/>
        <end position="47"/>
    </location>
</feature>